<proteinExistence type="predicted"/>
<feature type="compositionally biased region" description="Basic and acidic residues" evidence="1">
    <location>
        <begin position="63"/>
        <end position="72"/>
    </location>
</feature>
<dbReference type="RefSeq" id="WP_118152603.1">
    <property type="nucleotide sequence ID" value="NZ_QWEY01000006.1"/>
</dbReference>
<name>A0A411Z1L3_9RHOB</name>
<organism evidence="2 3">
    <name type="scientific">Pseudotabrizicola alkalilacus</name>
    <dbReference type="NCBI Taxonomy" id="2305252"/>
    <lineage>
        <taxon>Bacteria</taxon>
        <taxon>Pseudomonadati</taxon>
        <taxon>Pseudomonadota</taxon>
        <taxon>Alphaproteobacteria</taxon>
        <taxon>Rhodobacterales</taxon>
        <taxon>Paracoccaceae</taxon>
        <taxon>Pseudotabrizicola</taxon>
    </lineage>
</organism>
<sequence>MGVSGPEGDAIAMLIEQAIKEVQTAQQDLQRREAQAPAPAPAPSALPLTPAAPPKAVGQPRIEGSRDDMLIP</sequence>
<gene>
    <name evidence="2" type="ORF">D1012_12275</name>
</gene>
<dbReference type="Proteomes" id="UP000284547">
    <property type="component" value="Unassembled WGS sequence"/>
</dbReference>
<dbReference type="EMBL" id="QWEY01000006">
    <property type="protein sequence ID" value="RGP36922.1"/>
    <property type="molecule type" value="Genomic_DNA"/>
</dbReference>
<evidence type="ECO:0000256" key="1">
    <source>
        <dbReference type="SAM" id="MobiDB-lite"/>
    </source>
</evidence>
<evidence type="ECO:0000313" key="3">
    <source>
        <dbReference type="Proteomes" id="UP000284547"/>
    </source>
</evidence>
<protein>
    <submittedName>
        <fullName evidence="2">Uncharacterized protein</fullName>
    </submittedName>
</protein>
<comment type="caution">
    <text evidence="2">The sequence shown here is derived from an EMBL/GenBank/DDBJ whole genome shotgun (WGS) entry which is preliminary data.</text>
</comment>
<accession>A0A411Z1L3</accession>
<reference evidence="2 3" key="1">
    <citation type="submission" date="2018-08" db="EMBL/GenBank/DDBJ databases">
        <title>Flavobacterium tibetense sp. nov., isolated from a wetland YonghuCo on Tibetan Plateau.</title>
        <authorList>
            <person name="Phurbu D."/>
            <person name="Lu H."/>
            <person name="Xing P."/>
        </authorList>
    </citation>
    <scope>NUCLEOTIDE SEQUENCE [LARGE SCALE GENOMIC DNA]</scope>
    <source>
        <strain evidence="2 3">DJC</strain>
    </source>
</reference>
<keyword evidence="3" id="KW-1185">Reference proteome</keyword>
<feature type="region of interest" description="Disordered" evidence="1">
    <location>
        <begin position="24"/>
        <end position="72"/>
    </location>
</feature>
<evidence type="ECO:0000313" key="2">
    <source>
        <dbReference type="EMBL" id="RGP36922.1"/>
    </source>
</evidence>
<dbReference type="AlphaFoldDB" id="A0A411Z1L3"/>